<keyword evidence="15" id="KW-1185">Reference proteome</keyword>
<evidence type="ECO:0000256" key="6">
    <source>
        <dbReference type="ARBA" id="ARBA00022490"/>
    </source>
</evidence>
<sequence>MADGREGAASSSSSSFDKATGPQGNTATSAVAPSILDGAFLLNLLQKTPQTSRPSVSAPQHYIDPAVAAVGPSHSFLPNEILRPPPPGHFSEHLLFPSPPISLPPGLFPPGFPAPGSDDVSGAANLGNRPFFPFDHQRLGFSAGGVHPFAGPRQRNDLAQNHGQSLSDSVLAEHMVAARQNSVLQGPNDRSSARAPLGFHKLQGSVSVVGTGSVNRSFIDGRAIRDREKVQAERSNGPSHRNNTGVATPSTMKIGQRRQTDHTHHQQEGGNHLDASMVGIRSQRHNDHASHPLTADAQGRSVSSGNTRDKYIHSLNLREQTNHTFSELRFDSTTPNFGGKDTEQPHQDTEHEVVEEETSMQKLEIEDNYSEIKTSGEEGLEVSTEVKKMVAPISSSRSKDVRLDLHRGNHILSQRMRIRKRAVLCRRDIDALSPSFLSIFESLVPAEEEKAKQKQLFQLLQNLVNRKWPNAKLYLYGSCANTFGFSKSDIDVCLAIDDQDLNKSDFLLELADILVSGNLQNVQALTHARVPIVKLMDPITGLSCDICVNNLLAVVNTKLLKDYAQVDIRLRQLVFIVKHWAKSRRVNETYQGTLSSYAYVLMCIHFLQLRRPAILPCLQAMNVTYNVTVENTNCAYFDQVERLREFGVRNKESIARLLWSFFQYWAYHHDYTNDVISIRTGSFISKEAKDWTRRIGNDRHLICIEDPFNISHDLGRVVDKYTIKILREEFERAAEIMQYDPTPSTTLFQLYVPGSPQR</sequence>
<dbReference type="GO" id="GO:0046872">
    <property type="term" value="F:metal ion binding"/>
    <property type="evidence" value="ECO:0007669"/>
    <property type="project" value="UniProtKB-KW"/>
</dbReference>
<evidence type="ECO:0000256" key="1">
    <source>
        <dbReference type="ARBA" id="ARBA00001936"/>
    </source>
</evidence>
<feature type="region of interest" description="Disordered" evidence="11">
    <location>
        <begin position="1"/>
        <end position="29"/>
    </location>
</feature>
<evidence type="ECO:0000256" key="10">
    <source>
        <dbReference type="ARBA" id="ARBA00049105"/>
    </source>
</evidence>
<protein>
    <recommendedName>
        <fullName evidence="5">RNA uridylyltransferase</fullName>
        <ecNumber evidence="5">2.7.7.52</ecNumber>
    </recommendedName>
</protein>
<dbReference type="PANTHER" id="PTHR12271">
    <property type="entry name" value="POLY A POLYMERASE CID PAP -RELATED"/>
    <property type="match status" value="1"/>
</dbReference>
<comment type="catalytic activity">
    <reaction evidence="10">
        <text>RNA(n) + UTP = RNA(n)-3'-uridine ribonucleotide + diphosphate</text>
        <dbReference type="Rhea" id="RHEA:14785"/>
        <dbReference type="Rhea" id="RHEA-COMP:14527"/>
        <dbReference type="Rhea" id="RHEA-COMP:17348"/>
        <dbReference type="ChEBI" id="CHEBI:33019"/>
        <dbReference type="ChEBI" id="CHEBI:46398"/>
        <dbReference type="ChEBI" id="CHEBI:140395"/>
        <dbReference type="ChEBI" id="CHEBI:173116"/>
        <dbReference type="EC" id="2.7.7.52"/>
    </reaction>
</comment>
<dbReference type="GO" id="GO:0005737">
    <property type="term" value="C:cytoplasm"/>
    <property type="evidence" value="ECO:0007669"/>
    <property type="project" value="UniProtKB-SubCell"/>
</dbReference>
<comment type="cofactor">
    <cofactor evidence="1">
        <name>Mn(2+)</name>
        <dbReference type="ChEBI" id="CHEBI:29035"/>
    </cofactor>
</comment>
<dbReference type="InterPro" id="IPR054708">
    <property type="entry name" value="MTPAP-like_central"/>
</dbReference>
<dbReference type="EMBL" id="JACMSC010000010">
    <property type="protein sequence ID" value="KAG6504944.1"/>
    <property type="molecule type" value="Genomic_DNA"/>
</dbReference>
<feature type="compositionally biased region" description="Polar residues" evidence="11">
    <location>
        <begin position="233"/>
        <end position="253"/>
    </location>
</feature>
<feature type="region of interest" description="Disordered" evidence="11">
    <location>
        <begin position="333"/>
        <end position="361"/>
    </location>
</feature>
<evidence type="ECO:0000256" key="9">
    <source>
        <dbReference type="ARBA" id="ARBA00022842"/>
    </source>
</evidence>
<evidence type="ECO:0000259" key="12">
    <source>
        <dbReference type="Pfam" id="PF03828"/>
    </source>
</evidence>
<evidence type="ECO:0000256" key="7">
    <source>
        <dbReference type="ARBA" id="ARBA00022679"/>
    </source>
</evidence>
<keyword evidence="8" id="KW-0479">Metal-binding</keyword>
<dbReference type="OrthoDB" id="407432at2759"/>
<dbReference type="GO" id="GO:0050265">
    <property type="term" value="F:RNA uridylyltransferase activity"/>
    <property type="evidence" value="ECO:0007669"/>
    <property type="project" value="UniProtKB-EC"/>
</dbReference>
<comment type="cofactor">
    <cofactor evidence="2">
        <name>Mg(2+)</name>
        <dbReference type="ChEBI" id="CHEBI:18420"/>
    </cofactor>
</comment>
<evidence type="ECO:0000259" key="13">
    <source>
        <dbReference type="Pfam" id="PF22600"/>
    </source>
</evidence>
<dbReference type="GO" id="GO:0010628">
    <property type="term" value="P:positive regulation of gene expression"/>
    <property type="evidence" value="ECO:0007669"/>
    <property type="project" value="UniProtKB-ARBA"/>
</dbReference>
<evidence type="ECO:0000313" key="15">
    <source>
        <dbReference type="Proteomes" id="UP000734854"/>
    </source>
</evidence>
<evidence type="ECO:0000313" key="14">
    <source>
        <dbReference type="EMBL" id="KAG6504944.1"/>
    </source>
</evidence>
<evidence type="ECO:0000256" key="11">
    <source>
        <dbReference type="SAM" id="MobiDB-lite"/>
    </source>
</evidence>
<proteinExistence type="inferred from homology"/>
<feature type="domain" description="Poly(A) RNA polymerase mitochondrial-like central palm" evidence="13">
    <location>
        <begin position="435"/>
        <end position="565"/>
    </location>
</feature>
<evidence type="ECO:0000256" key="3">
    <source>
        <dbReference type="ARBA" id="ARBA00004496"/>
    </source>
</evidence>
<comment type="caution">
    <text evidence="14">The sequence shown here is derived from an EMBL/GenBank/DDBJ whole genome shotgun (WGS) entry which is preliminary data.</text>
</comment>
<dbReference type="Pfam" id="PF22600">
    <property type="entry name" value="MTPAP-like_central"/>
    <property type="match status" value="1"/>
</dbReference>
<keyword evidence="7" id="KW-0808">Transferase</keyword>
<feature type="compositionally biased region" description="Basic and acidic residues" evidence="11">
    <location>
        <begin position="340"/>
        <end position="352"/>
    </location>
</feature>
<keyword evidence="9" id="KW-0460">Magnesium</keyword>
<dbReference type="GO" id="GO:0061157">
    <property type="term" value="P:mRNA destabilization"/>
    <property type="evidence" value="ECO:0007669"/>
    <property type="project" value="UniProtKB-ARBA"/>
</dbReference>
<evidence type="ECO:0000256" key="5">
    <source>
        <dbReference type="ARBA" id="ARBA00012472"/>
    </source>
</evidence>
<dbReference type="Proteomes" id="UP000734854">
    <property type="component" value="Unassembled WGS sequence"/>
</dbReference>
<feature type="region of interest" description="Disordered" evidence="11">
    <location>
        <begin position="226"/>
        <end position="270"/>
    </location>
</feature>
<dbReference type="PANTHER" id="PTHR12271:SF40">
    <property type="entry name" value="POLY(A) RNA POLYMERASE GLD2"/>
    <property type="match status" value="1"/>
</dbReference>
<dbReference type="GO" id="GO:0031123">
    <property type="term" value="P:RNA 3'-end processing"/>
    <property type="evidence" value="ECO:0007669"/>
    <property type="project" value="TreeGrafter"/>
</dbReference>
<feature type="compositionally biased region" description="Basic and acidic residues" evidence="11">
    <location>
        <begin position="258"/>
        <end position="267"/>
    </location>
</feature>
<comment type="similarity">
    <text evidence="4">Belongs to the DNA polymerase type-B-like family.</text>
</comment>
<accession>A0A8J5GJX3</accession>
<name>A0A8J5GJX3_ZINOF</name>
<dbReference type="AlphaFoldDB" id="A0A8J5GJX3"/>
<reference evidence="14 15" key="1">
    <citation type="submission" date="2020-08" db="EMBL/GenBank/DDBJ databases">
        <title>Plant Genome Project.</title>
        <authorList>
            <person name="Zhang R.-G."/>
        </authorList>
    </citation>
    <scope>NUCLEOTIDE SEQUENCE [LARGE SCALE GENOMIC DNA]</scope>
    <source>
        <tissue evidence="14">Rhizome</tissue>
    </source>
</reference>
<gene>
    <name evidence="14" type="ORF">ZIOFF_037292</name>
</gene>
<dbReference type="EC" id="2.7.7.52" evidence="5"/>
<keyword evidence="6" id="KW-0963">Cytoplasm</keyword>
<comment type="subcellular location">
    <subcellularLocation>
        <location evidence="3">Cytoplasm</location>
    </subcellularLocation>
</comment>
<dbReference type="FunFam" id="1.10.1410.10:FF:000018">
    <property type="entry name" value="Terminal uridylyltransferase cid1"/>
    <property type="match status" value="1"/>
</dbReference>
<organism evidence="14 15">
    <name type="scientific">Zingiber officinale</name>
    <name type="common">Ginger</name>
    <name type="synonym">Amomum zingiber</name>
    <dbReference type="NCBI Taxonomy" id="94328"/>
    <lineage>
        <taxon>Eukaryota</taxon>
        <taxon>Viridiplantae</taxon>
        <taxon>Streptophyta</taxon>
        <taxon>Embryophyta</taxon>
        <taxon>Tracheophyta</taxon>
        <taxon>Spermatophyta</taxon>
        <taxon>Magnoliopsida</taxon>
        <taxon>Liliopsida</taxon>
        <taxon>Zingiberales</taxon>
        <taxon>Zingiberaceae</taxon>
        <taxon>Zingiber</taxon>
    </lineage>
</organism>
<evidence type="ECO:0000256" key="8">
    <source>
        <dbReference type="ARBA" id="ARBA00022723"/>
    </source>
</evidence>
<feature type="domain" description="PAP-associated" evidence="12">
    <location>
        <begin position="653"/>
        <end position="712"/>
    </location>
</feature>
<evidence type="ECO:0000256" key="2">
    <source>
        <dbReference type="ARBA" id="ARBA00001946"/>
    </source>
</evidence>
<feature type="region of interest" description="Disordered" evidence="11">
    <location>
        <begin position="285"/>
        <end position="307"/>
    </location>
</feature>
<dbReference type="CDD" id="cd05402">
    <property type="entry name" value="NT_PAP_TUTase"/>
    <property type="match status" value="1"/>
</dbReference>
<dbReference type="Pfam" id="PF03828">
    <property type="entry name" value="PAP_assoc"/>
    <property type="match status" value="1"/>
</dbReference>
<dbReference type="FunFam" id="3.30.460.10:FF:000067">
    <property type="entry name" value="Terminal uridylyltransferase cid1"/>
    <property type="match status" value="1"/>
</dbReference>
<evidence type="ECO:0000256" key="4">
    <source>
        <dbReference type="ARBA" id="ARBA00008593"/>
    </source>
</evidence>
<dbReference type="InterPro" id="IPR002058">
    <property type="entry name" value="PAP_assoc"/>
</dbReference>
<dbReference type="GO" id="GO:0000956">
    <property type="term" value="P:nuclear-transcribed mRNA catabolic process"/>
    <property type="evidence" value="ECO:0007669"/>
    <property type="project" value="UniProtKB-ARBA"/>
</dbReference>